<comment type="subcellular location">
    <subcellularLocation>
        <location evidence="1">Secreted</location>
    </subcellularLocation>
</comment>
<gene>
    <name evidence="11" type="ORF">GOODEAATRI_005140</name>
</gene>
<evidence type="ECO:0000256" key="8">
    <source>
        <dbReference type="ARBA" id="ARBA00025974"/>
    </source>
</evidence>
<evidence type="ECO:0000256" key="7">
    <source>
        <dbReference type="ARBA" id="ARBA00023157"/>
    </source>
</evidence>
<feature type="domain" description="Fibrinogen alpha/beta/gamma chain coiled coil" evidence="10">
    <location>
        <begin position="1"/>
        <end position="103"/>
    </location>
</feature>
<dbReference type="PANTHER" id="PTHR47221:SF6">
    <property type="entry name" value="FIBRINOGEN ALPHA CHAIN"/>
    <property type="match status" value="1"/>
</dbReference>
<dbReference type="EMBL" id="JAHRIO010030214">
    <property type="protein sequence ID" value="MEQ2167539.1"/>
    <property type="molecule type" value="Genomic_DNA"/>
</dbReference>
<dbReference type="Pfam" id="PF08702">
    <property type="entry name" value="Fib_alpha"/>
    <property type="match status" value="1"/>
</dbReference>
<dbReference type="Gene3D" id="1.20.5.50">
    <property type="match status" value="1"/>
</dbReference>
<name>A0ABV0N813_9TELE</name>
<evidence type="ECO:0000256" key="4">
    <source>
        <dbReference type="ARBA" id="ARBA00022729"/>
    </source>
</evidence>
<evidence type="ECO:0000313" key="11">
    <source>
        <dbReference type="EMBL" id="MEQ2167539.1"/>
    </source>
</evidence>
<keyword evidence="5 9" id="KW-0175">Coiled coil</keyword>
<evidence type="ECO:0000313" key="12">
    <source>
        <dbReference type="Proteomes" id="UP001476798"/>
    </source>
</evidence>
<keyword evidence="2" id="KW-0964">Secreted</keyword>
<feature type="non-terminal residue" evidence="11">
    <location>
        <position position="1"/>
    </location>
</feature>
<keyword evidence="6" id="KW-0094">Blood coagulation</keyword>
<evidence type="ECO:0000256" key="3">
    <source>
        <dbReference type="ARBA" id="ARBA00022696"/>
    </source>
</evidence>
<dbReference type="Proteomes" id="UP001476798">
    <property type="component" value="Unassembled WGS sequence"/>
</dbReference>
<proteinExistence type="predicted"/>
<evidence type="ECO:0000256" key="1">
    <source>
        <dbReference type="ARBA" id="ARBA00004613"/>
    </source>
</evidence>
<keyword evidence="12" id="KW-1185">Reference proteome</keyword>
<dbReference type="PANTHER" id="PTHR47221">
    <property type="entry name" value="FIBRINOGEN ALPHA CHAIN"/>
    <property type="match status" value="1"/>
</dbReference>
<dbReference type="InterPro" id="IPR012290">
    <property type="entry name" value="Fibrinogen_a/b/g_coil_dom"/>
</dbReference>
<evidence type="ECO:0000256" key="9">
    <source>
        <dbReference type="SAM" id="Coils"/>
    </source>
</evidence>
<keyword evidence="3" id="KW-0356">Hemostasis</keyword>
<feature type="coiled-coil region" evidence="9">
    <location>
        <begin position="68"/>
        <end position="102"/>
    </location>
</feature>
<comment type="subunit">
    <text evidence="8">Heterohexamer; disulfide linked. Contains 2 sets of 3 non-identical chains (alpha, beta and gamma). The 2 heterotrimers are in head to head conformation with the N-termini in a small central domain.</text>
</comment>
<dbReference type="InterPro" id="IPR037579">
    <property type="entry name" value="FIB_ANG-like"/>
</dbReference>
<evidence type="ECO:0000256" key="6">
    <source>
        <dbReference type="ARBA" id="ARBA00023084"/>
    </source>
</evidence>
<evidence type="ECO:0000259" key="10">
    <source>
        <dbReference type="SMART" id="SM01212"/>
    </source>
</evidence>
<evidence type="ECO:0000256" key="5">
    <source>
        <dbReference type="ARBA" id="ARBA00023054"/>
    </source>
</evidence>
<protein>
    <recommendedName>
        <fullName evidence="10">Fibrinogen alpha/beta/gamma chain coiled coil domain-containing protein</fullName>
    </recommendedName>
</protein>
<organism evidence="11 12">
    <name type="scientific">Goodea atripinnis</name>
    <dbReference type="NCBI Taxonomy" id="208336"/>
    <lineage>
        <taxon>Eukaryota</taxon>
        <taxon>Metazoa</taxon>
        <taxon>Chordata</taxon>
        <taxon>Craniata</taxon>
        <taxon>Vertebrata</taxon>
        <taxon>Euteleostomi</taxon>
        <taxon>Actinopterygii</taxon>
        <taxon>Neopterygii</taxon>
        <taxon>Teleostei</taxon>
        <taxon>Neoteleostei</taxon>
        <taxon>Acanthomorphata</taxon>
        <taxon>Ovalentaria</taxon>
        <taxon>Atherinomorphae</taxon>
        <taxon>Cyprinodontiformes</taxon>
        <taxon>Goodeidae</taxon>
        <taxon>Goodea</taxon>
    </lineage>
</organism>
<evidence type="ECO:0000256" key="2">
    <source>
        <dbReference type="ARBA" id="ARBA00022525"/>
    </source>
</evidence>
<keyword evidence="4" id="KW-0732">Signal</keyword>
<sequence length="104" mass="12157">NSKCPSGCRIQGLMEKNDNELLRKIEKIRSLLNQHKTKHSSVDVVSKQTYEILREKLTLDSGQLRQRITDMKIKIDRQQKALAALKDRVKDQVVEMQKLEVQRD</sequence>
<reference evidence="11 12" key="1">
    <citation type="submission" date="2021-06" db="EMBL/GenBank/DDBJ databases">
        <authorList>
            <person name="Palmer J.M."/>
        </authorList>
    </citation>
    <scope>NUCLEOTIDE SEQUENCE [LARGE SCALE GENOMIC DNA]</scope>
    <source>
        <strain evidence="11 12">GA_2019</strain>
        <tissue evidence="11">Muscle</tissue>
    </source>
</reference>
<dbReference type="SMART" id="SM01212">
    <property type="entry name" value="Fib_alpha"/>
    <property type="match status" value="1"/>
</dbReference>
<accession>A0ABV0N813</accession>
<comment type="caution">
    <text evidence="11">The sequence shown here is derived from an EMBL/GenBank/DDBJ whole genome shotgun (WGS) entry which is preliminary data.</text>
</comment>
<keyword evidence="7" id="KW-1015">Disulfide bond</keyword>
<dbReference type="SUPFAM" id="SSF58010">
    <property type="entry name" value="Fibrinogen coiled-coil and central regions"/>
    <property type="match status" value="1"/>
</dbReference>